<dbReference type="SUPFAM" id="SSF88798">
    <property type="entry name" value="N-terminal, heterodimerisation domain of RBP7 (RpoE)"/>
    <property type="match status" value="1"/>
</dbReference>
<keyword evidence="5" id="KW-1185">Reference proteome</keyword>
<dbReference type="STRING" id="944018.H8ZDR5"/>
<evidence type="ECO:0000313" key="4">
    <source>
        <dbReference type="EMBL" id="KFG27087.1"/>
    </source>
</evidence>
<dbReference type="EMBL" id="AKIJ01000001">
    <property type="protein sequence ID" value="KFG27087.1"/>
    <property type="molecule type" value="Genomic_DNA"/>
</dbReference>
<dbReference type="GO" id="GO:0000428">
    <property type="term" value="C:DNA-directed RNA polymerase complex"/>
    <property type="evidence" value="ECO:0007669"/>
    <property type="project" value="UniProtKB-KW"/>
</dbReference>
<keyword evidence="1" id="KW-0240">DNA-directed RNA polymerase</keyword>
<dbReference type="OrthoDB" id="10256606at2759"/>
<dbReference type="Proteomes" id="UP000054524">
    <property type="component" value="Unassembled WGS sequence"/>
</dbReference>
<dbReference type="Proteomes" id="UP000005622">
    <property type="component" value="Unassembled WGS sequence"/>
</dbReference>
<dbReference type="HOGENOM" id="CLU_073901_2_0_1"/>
<protein>
    <recommendedName>
        <fullName evidence="6">DNA-directed RNA polymerase III subunit RPC8</fullName>
    </recommendedName>
</protein>
<dbReference type="Gene3D" id="3.30.1490.120">
    <property type="entry name" value="RNA polymerase Rpb7-like, N-terminal domain"/>
    <property type="match status" value="1"/>
</dbReference>
<keyword evidence="2" id="KW-0804">Transcription</keyword>
<evidence type="ECO:0000313" key="5">
    <source>
        <dbReference type="Proteomes" id="UP000054524"/>
    </source>
</evidence>
<evidence type="ECO:0000256" key="2">
    <source>
        <dbReference type="ARBA" id="ARBA00023163"/>
    </source>
</evidence>
<gene>
    <name evidence="3" type="ORF">NERG_01736</name>
    <name evidence="4" type="ORF">NESG_00162</name>
</gene>
<evidence type="ECO:0000256" key="1">
    <source>
        <dbReference type="ARBA" id="ARBA00022478"/>
    </source>
</evidence>
<accession>H8ZDR5</accession>
<organism evidence="3">
    <name type="scientific">Nematocida ausubeli (strain ATCC PRA-371 / ERTm2)</name>
    <name type="common">Nematode killer fungus</name>
    <dbReference type="NCBI Taxonomy" id="1913371"/>
    <lineage>
        <taxon>Eukaryota</taxon>
        <taxon>Fungi</taxon>
        <taxon>Fungi incertae sedis</taxon>
        <taxon>Microsporidia</taxon>
        <taxon>Nematocida</taxon>
    </lineage>
</organism>
<dbReference type="InterPro" id="IPR012340">
    <property type="entry name" value="NA-bd_OB-fold"/>
</dbReference>
<proteinExistence type="predicted"/>
<evidence type="ECO:0008006" key="6">
    <source>
        <dbReference type="Google" id="ProtNLM"/>
    </source>
</evidence>
<reference evidence="4" key="2">
    <citation type="submission" date="2012-10" db="EMBL/GenBank/DDBJ databases">
        <authorList>
            <consortium name="The Broad Institute Genome Sequencing Platform"/>
            <consortium name="The Broad Institute Genome Sequencing Center for Infectious Disease"/>
            <person name="Cuomo C."/>
            <person name="Troemel E."/>
            <person name="Walker B."/>
            <person name="Young S.K."/>
            <person name="Zeng Q."/>
            <person name="Gargeya S."/>
            <person name="Fitzgerald M."/>
            <person name="Haas B."/>
            <person name="Abouelleil A."/>
            <person name="Alvarado L."/>
            <person name="Arachchi H.M."/>
            <person name="Berlin A.M."/>
            <person name="Chapman S.B."/>
            <person name="Goldberg J."/>
            <person name="Griggs A."/>
            <person name="Gujja S."/>
            <person name="Hansen M."/>
            <person name="Howarth C."/>
            <person name="Imamovic A."/>
            <person name="Larimer J."/>
            <person name="McCowan C."/>
            <person name="Murphy C."/>
            <person name="Neiman D."/>
            <person name="Pearson M."/>
            <person name="Priest M."/>
            <person name="Roberts A."/>
            <person name="Saif S."/>
            <person name="Shea T."/>
            <person name="Sisk P."/>
            <person name="Sykes S."/>
            <person name="Wortman J."/>
            <person name="Nusbaum C."/>
            <person name="Birren B."/>
        </authorList>
    </citation>
    <scope>NUCLEOTIDE SEQUENCE</scope>
    <source>
        <strain evidence="4">ERTm6</strain>
    </source>
</reference>
<evidence type="ECO:0000313" key="3">
    <source>
        <dbReference type="EMBL" id="EHY65290.1"/>
    </source>
</evidence>
<dbReference type="AlphaFoldDB" id="H8ZDR5"/>
<accession>A0A086J4L9</accession>
<dbReference type="InterPro" id="IPR036898">
    <property type="entry name" value="RNA_pol_Rpb7-like_N_sf"/>
</dbReference>
<sequence>MFIETVQTERLQISPNEKDIHAAILATLQKKVPGKTVDGIGICLFPVCIHSVSDVEIHEGMLYPLVVYKLVTYKALVGEVLTCTVEKQDATGLLLSHPLLPSLFVPASQIPPSSELTAVSGRMGSTVDIWGWKYNDCILYVRMGEACKVSIISTEGSRIYASINGPGLGPTSWW</sequence>
<dbReference type="EMBL" id="JH604636">
    <property type="protein sequence ID" value="EHY65290.1"/>
    <property type="molecule type" value="Genomic_DNA"/>
</dbReference>
<reference evidence="4 5" key="3">
    <citation type="journal article" date="2014" name="Genome Announc.">
        <title>Genome Sequence of the Microsporidian Species Nematocida sp1 Strain ERTm6 (ATCC PRA-372).</title>
        <authorList>
            <person name="Bakowski M.A."/>
            <person name="Priest M."/>
            <person name="Young S."/>
            <person name="Cuomo C.A."/>
            <person name="Troemel E.R."/>
        </authorList>
    </citation>
    <scope>NUCLEOTIDE SEQUENCE [LARGE SCALE GENOMIC DNA]</scope>
    <source>
        <strain evidence="4 5">ERTm6</strain>
    </source>
</reference>
<dbReference type="Gene3D" id="2.40.50.140">
    <property type="entry name" value="Nucleic acid-binding proteins"/>
    <property type="match status" value="1"/>
</dbReference>
<name>H8ZDR5_NEMA1</name>
<reference evidence="3" key="1">
    <citation type="submission" date="2011-03" db="EMBL/GenBank/DDBJ databases">
        <title>The Genome Sequence of Nematocida sp1 strain ERTm2.</title>
        <authorList>
            <consortium name="The Broad Institute Genome Sequencing Platform"/>
            <consortium name="The Broad Institute Genome Sequencing Center for Infectious Disease"/>
            <person name="Cuomo C."/>
            <person name="Troemel E."/>
            <person name="Young S.K."/>
            <person name="Zeng Q."/>
            <person name="Gargeya S."/>
            <person name="Fitzgerald M."/>
            <person name="Haas B."/>
            <person name="Abouelleil A."/>
            <person name="Alvarado L."/>
            <person name="Arachchi H.M."/>
            <person name="Berlin A."/>
            <person name="Brown A."/>
            <person name="Chapman S.B."/>
            <person name="Chen Z."/>
            <person name="Dunbar C."/>
            <person name="Freedman E."/>
            <person name="Gearin G."/>
            <person name="Gellesch M."/>
            <person name="Goldberg J."/>
            <person name="Griggs A."/>
            <person name="Gujja S."/>
            <person name="Heilman E.R."/>
            <person name="Heiman D."/>
            <person name="Howarth C."/>
            <person name="Larson L."/>
            <person name="Lui A."/>
            <person name="MacDonald P.J.P."/>
            <person name="Mehta T."/>
            <person name="Montmayeur A."/>
            <person name="Murphy C."/>
            <person name="Neiman D."/>
            <person name="Pearson M."/>
            <person name="Priest M."/>
            <person name="Roberts A."/>
            <person name="Saif S."/>
            <person name="Shea T."/>
            <person name="Shenoy N."/>
            <person name="Sisk P."/>
            <person name="Stolte C."/>
            <person name="Sykes S."/>
            <person name="White J."/>
            <person name="Yandava C."/>
            <person name="Wortman J."/>
            <person name="Nusbaum C."/>
            <person name="Birren B."/>
        </authorList>
    </citation>
    <scope>NUCLEOTIDE SEQUENCE</scope>
    <source>
        <strain evidence="3">ERTm2</strain>
    </source>
</reference>